<dbReference type="GO" id="GO:0005886">
    <property type="term" value="C:plasma membrane"/>
    <property type="evidence" value="ECO:0007669"/>
    <property type="project" value="UniProtKB-SubCell"/>
</dbReference>
<dbReference type="Proteomes" id="UP000323300">
    <property type="component" value="Unassembled WGS sequence"/>
</dbReference>
<keyword evidence="2" id="KW-1003">Cell membrane</keyword>
<evidence type="ECO:0000256" key="2">
    <source>
        <dbReference type="ARBA" id="ARBA00022475"/>
    </source>
</evidence>
<evidence type="ECO:0000313" key="7">
    <source>
        <dbReference type="EMBL" id="SFK84549.1"/>
    </source>
</evidence>
<dbReference type="PANTHER" id="PTHR30482:SF17">
    <property type="entry name" value="ABC TRANSPORTER ATP-BINDING PROTEIN"/>
    <property type="match status" value="1"/>
</dbReference>
<keyword evidence="5 6" id="KW-0472">Membrane</keyword>
<dbReference type="PANTHER" id="PTHR30482">
    <property type="entry name" value="HIGH-AFFINITY BRANCHED-CHAIN AMINO ACID TRANSPORT SYSTEM PERMEASE"/>
    <property type="match status" value="1"/>
</dbReference>
<feature type="transmembrane region" description="Helical" evidence="6">
    <location>
        <begin position="68"/>
        <end position="87"/>
    </location>
</feature>
<organism evidence="7 8">
    <name type="scientific">Neomesorhizobium albiziae</name>
    <dbReference type="NCBI Taxonomy" id="335020"/>
    <lineage>
        <taxon>Bacteria</taxon>
        <taxon>Pseudomonadati</taxon>
        <taxon>Pseudomonadota</taxon>
        <taxon>Alphaproteobacteria</taxon>
        <taxon>Hyphomicrobiales</taxon>
        <taxon>Phyllobacteriaceae</taxon>
        <taxon>Neomesorhizobium</taxon>
    </lineage>
</organism>
<dbReference type="InterPro" id="IPR001851">
    <property type="entry name" value="ABC_transp_permease"/>
</dbReference>
<protein>
    <submittedName>
        <fullName evidence="7">Branched-chain amino acid transport system / permease component</fullName>
    </submittedName>
</protein>
<keyword evidence="3 6" id="KW-0812">Transmembrane</keyword>
<gene>
    <name evidence="7" type="ORF">SAMN04488498_114108</name>
</gene>
<dbReference type="AlphaFoldDB" id="A0A1I4CW29"/>
<evidence type="ECO:0000313" key="8">
    <source>
        <dbReference type="Proteomes" id="UP000323300"/>
    </source>
</evidence>
<proteinExistence type="predicted"/>
<dbReference type="InterPro" id="IPR043428">
    <property type="entry name" value="LivM-like"/>
</dbReference>
<dbReference type="GO" id="GO:0015658">
    <property type="term" value="F:branched-chain amino acid transmembrane transporter activity"/>
    <property type="evidence" value="ECO:0007669"/>
    <property type="project" value="InterPro"/>
</dbReference>
<feature type="transmembrane region" description="Helical" evidence="6">
    <location>
        <begin position="41"/>
        <end position="61"/>
    </location>
</feature>
<name>A0A1I4CW29_9HYPH</name>
<evidence type="ECO:0000256" key="6">
    <source>
        <dbReference type="SAM" id="Phobius"/>
    </source>
</evidence>
<dbReference type="Pfam" id="PF02653">
    <property type="entry name" value="BPD_transp_2"/>
    <property type="match status" value="1"/>
</dbReference>
<evidence type="ECO:0000256" key="1">
    <source>
        <dbReference type="ARBA" id="ARBA00004651"/>
    </source>
</evidence>
<sequence>MFVLSATLAGLAGATKAIVFQLASLTDVYWTMSGEVVLMTRLGGMGTVFGPIVGAAIIVAMQNYLATFGAWVTIIQGVIFVISVLLFREGIIGVLSKWLKKPL</sequence>
<dbReference type="EMBL" id="FOSL01000014">
    <property type="protein sequence ID" value="SFK84549.1"/>
    <property type="molecule type" value="Genomic_DNA"/>
</dbReference>
<keyword evidence="8" id="KW-1185">Reference proteome</keyword>
<comment type="subcellular location">
    <subcellularLocation>
        <location evidence="1">Cell membrane</location>
        <topology evidence="1">Multi-pass membrane protein</topology>
    </subcellularLocation>
</comment>
<reference evidence="7 8" key="1">
    <citation type="submission" date="2016-10" db="EMBL/GenBank/DDBJ databases">
        <authorList>
            <person name="Varghese N."/>
            <person name="Submissions S."/>
        </authorList>
    </citation>
    <scope>NUCLEOTIDE SEQUENCE [LARGE SCALE GENOMIC DNA]</scope>
    <source>
        <strain evidence="7 8">DSM 21822</strain>
    </source>
</reference>
<keyword evidence="4 6" id="KW-1133">Transmembrane helix</keyword>
<evidence type="ECO:0000256" key="4">
    <source>
        <dbReference type="ARBA" id="ARBA00022989"/>
    </source>
</evidence>
<evidence type="ECO:0000256" key="3">
    <source>
        <dbReference type="ARBA" id="ARBA00022692"/>
    </source>
</evidence>
<evidence type="ECO:0000256" key="5">
    <source>
        <dbReference type="ARBA" id="ARBA00023136"/>
    </source>
</evidence>
<accession>A0A1I4CW29</accession>